<reference evidence="2 3" key="1">
    <citation type="submission" date="2013-04" db="EMBL/GenBank/DDBJ databases">
        <title>Complete genome sequence of Streptomyces fulvissimus.</title>
        <authorList>
            <person name="Myronovskyi M."/>
            <person name="Tokovenko B."/>
            <person name="Manderscheid N."/>
            <person name="Petzke L."/>
            <person name="Luzhetskyy A."/>
        </authorList>
    </citation>
    <scope>NUCLEOTIDE SEQUENCE [LARGE SCALE GENOMIC DNA]</scope>
    <source>
        <strain evidence="2 3">DSM 40593</strain>
    </source>
</reference>
<organism evidence="2 3">
    <name type="scientific">Streptomyces microflavus DSM 40593</name>
    <dbReference type="NCBI Taxonomy" id="1303692"/>
    <lineage>
        <taxon>Bacteria</taxon>
        <taxon>Bacillati</taxon>
        <taxon>Actinomycetota</taxon>
        <taxon>Actinomycetes</taxon>
        <taxon>Kitasatosporales</taxon>
        <taxon>Streptomycetaceae</taxon>
        <taxon>Streptomyces</taxon>
    </lineage>
</organism>
<evidence type="ECO:0008006" key="4">
    <source>
        <dbReference type="Google" id="ProtNLM"/>
    </source>
</evidence>
<dbReference type="SUPFAM" id="SSF53448">
    <property type="entry name" value="Nucleotide-diphospho-sugar transferases"/>
    <property type="match status" value="1"/>
</dbReference>
<dbReference type="Gene3D" id="3.90.550.10">
    <property type="entry name" value="Spore Coat Polysaccharide Biosynthesis Protein SpsA, Chain A"/>
    <property type="match status" value="1"/>
</dbReference>
<dbReference type="Proteomes" id="UP000013304">
    <property type="component" value="Chromosome"/>
</dbReference>
<accession>N0D661</accession>
<feature type="region of interest" description="Disordered" evidence="1">
    <location>
        <begin position="92"/>
        <end position="118"/>
    </location>
</feature>
<gene>
    <name evidence="2" type="ORF">SFUL_6771</name>
</gene>
<sequence length="307" mass="32822">MNDEIRAVRSSAVHSVHLAVLMTSHNRRARTLSALSALESQRGLPSHATLGVHLVDAGSTDGTPEAVRLLHPSVEVMSVGADVPRNRAMRIASRNSRSGGGGGGSHSGRPGGPSHRWTHQLWLDDGVELFPDALAALLGTADTVGPGAVVVGAVLGADGSTVYSGRRGRSLTLVEPGGERPEPCDTYDGRVVLLSRAVHELVGDTDKVFGHRMGDYDHGFRARRAGAPAFVAPSPVGVCAQGPDSPGSREPGIGVREALRRVTSVRELPPRQWWVYCRRHTWPWAPFLMVSPYARTAARATIGRWRT</sequence>
<dbReference type="InterPro" id="IPR029044">
    <property type="entry name" value="Nucleotide-diphossugar_trans"/>
</dbReference>
<name>N0D661_STRMI</name>
<dbReference type="EMBL" id="CP005080">
    <property type="protein sequence ID" value="AGK81648.1"/>
    <property type="molecule type" value="Genomic_DNA"/>
</dbReference>
<evidence type="ECO:0000313" key="3">
    <source>
        <dbReference type="Proteomes" id="UP000013304"/>
    </source>
</evidence>
<proteinExistence type="predicted"/>
<protein>
    <recommendedName>
        <fullName evidence="4">Glycosyltransferase, GT2 family</fullName>
    </recommendedName>
</protein>
<dbReference type="AlphaFoldDB" id="N0D661"/>
<dbReference type="KEGG" id="sfi:SFUL_6771"/>
<dbReference type="PATRIC" id="fig|1303692.3.peg.6815"/>
<feature type="compositionally biased region" description="Gly residues" evidence="1">
    <location>
        <begin position="98"/>
        <end position="111"/>
    </location>
</feature>
<evidence type="ECO:0000313" key="2">
    <source>
        <dbReference type="EMBL" id="AGK81648.1"/>
    </source>
</evidence>
<dbReference type="HOGENOM" id="CLU_023845_5_1_11"/>
<evidence type="ECO:0000256" key="1">
    <source>
        <dbReference type="SAM" id="MobiDB-lite"/>
    </source>
</evidence>
<dbReference type="eggNOG" id="COG1216">
    <property type="taxonomic scope" value="Bacteria"/>
</dbReference>